<feature type="region of interest" description="Disordered" evidence="3">
    <location>
        <begin position="514"/>
        <end position="561"/>
    </location>
</feature>
<dbReference type="InterPro" id="IPR050557">
    <property type="entry name" value="RTX_toxin/Mannuronan_C5-epim"/>
</dbReference>
<name>A0ABW1L0M3_9PROT</name>
<feature type="region of interest" description="Disordered" evidence="3">
    <location>
        <begin position="453"/>
        <end position="500"/>
    </location>
</feature>
<reference evidence="4 5" key="1">
    <citation type="submission" date="2024-09" db="EMBL/GenBank/DDBJ databases">
        <authorList>
            <person name="Zhang Z.-H."/>
        </authorList>
    </citation>
    <scope>NUCLEOTIDE SEQUENCE [LARGE SCALE GENOMIC DNA]</scope>
    <source>
        <strain evidence="4 5">HHTR114</strain>
    </source>
</reference>
<comment type="caution">
    <text evidence="4">The sequence shown here is derived from an EMBL/GenBank/DDBJ whole genome shotgun (WGS) entry which is preliminary data.</text>
</comment>
<organism evidence="4 5">
    <name type="scientific">Hyphococcus aureus</name>
    <dbReference type="NCBI Taxonomy" id="2666033"/>
    <lineage>
        <taxon>Bacteria</taxon>
        <taxon>Pseudomonadati</taxon>
        <taxon>Pseudomonadota</taxon>
        <taxon>Alphaproteobacteria</taxon>
        <taxon>Parvularculales</taxon>
        <taxon>Parvularculaceae</taxon>
        <taxon>Hyphococcus</taxon>
    </lineage>
</organism>
<accession>A0ABW1L0M3</accession>
<evidence type="ECO:0000256" key="3">
    <source>
        <dbReference type="SAM" id="MobiDB-lite"/>
    </source>
</evidence>
<keyword evidence="2" id="KW-0964">Secreted</keyword>
<evidence type="ECO:0000256" key="1">
    <source>
        <dbReference type="ARBA" id="ARBA00004613"/>
    </source>
</evidence>
<dbReference type="Gene3D" id="2.150.10.10">
    <property type="entry name" value="Serralysin-like metalloprotease, C-terminal"/>
    <property type="match status" value="4"/>
</dbReference>
<gene>
    <name evidence="4" type="ORF">ACFMB1_16635</name>
</gene>
<dbReference type="PROSITE" id="PS00330">
    <property type="entry name" value="HEMOLYSIN_CALCIUM"/>
    <property type="match status" value="3"/>
</dbReference>
<evidence type="ECO:0000313" key="5">
    <source>
        <dbReference type="Proteomes" id="UP001596116"/>
    </source>
</evidence>
<dbReference type="SUPFAM" id="SSF51120">
    <property type="entry name" value="beta-Roll"/>
    <property type="match status" value="2"/>
</dbReference>
<sequence length="646" mass="67575">MALSNLNLLSSTAYFSLLYDMIKQRENPWLYNGTGYERIHNGGGDGNPTFGYGFNLAAFSASIVEQVIQHAYSNSLAAQQDDGLDLILDWKTGASVFIDGSNRTLTNADIINLADVSLNGAPAAVGSAAQRAAVQSLSLNDAQATRMLDVMIKGDLNLVHIEGPSGSWGYEDGLDYRLAEEGVLAYSTERAALLSVYYNAPSLIGPGVQNAVANDDRPQLWYEIRYNHNHYDHNGLQNRRAEESDLLGLVSQAAKDNPSAHIDEYGFALDTLFNEYDRLGNRILTRIEDRDGLDNFEDAVAPELQALLQYYVLDPLGASSAPTIDYVQADSAGFGETMIARSMGGEGVSGVKTDANTVNLILGYGGNDFIRGLGGPDYLYGGDGDDTIYGDGAGTPSGSAGHDFIDGGAGHDLVYGGDGDDYIDGGSENDDLRGSAGNDVIYGGFGRDVIRGNSGDDDIRGGAGGDTLAGGLDNDEIRGASGDDAMKGESGDDLLSGGIDDDLLKGNDGVDTLIGGDGNDSLQGNPGDDLLYGQAGDDDLRGGNDNDTLDGGSGNDTLRGNSGDDVFVYAPGADDDLIIGFEGGAGAGDVIDLTVYDGVFDNFADVQAAAADGGFGNVVIDLGGRDSITLHNVALADLDSDDFLFS</sequence>
<dbReference type="PANTHER" id="PTHR38340:SF1">
    <property type="entry name" value="S-LAYER PROTEIN"/>
    <property type="match status" value="1"/>
</dbReference>
<evidence type="ECO:0000313" key="4">
    <source>
        <dbReference type="EMBL" id="MFC6037185.1"/>
    </source>
</evidence>
<dbReference type="Proteomes" id="UP001596116">
    <property type="component" value="Unassembled WGS sequence"/>
</dbReference>
<evidence type="ECO:0000256" key="2">
    <source>
        <dbReference type="ARBA" id="ARBA00022525"/>
    </source>
</evidence>
<dbReference type="PANTHER" id="PTHR38340">
    <property type="entry name" value="S-LAYER PROTEIN"/>
    <property type="match status" value="1"/>
</dbReference>
<dbReference type="Pfam" id="PF00353">
    <property type="entry name" value="HemolysinCabind"/>
    <property type="match status" value="6"/>
</dbReference>
<dbReference type="EMBL" id="JBHPON010000002">
    <property type="protein sequence ID" value="MFC6037185.1"/>
    <property type="molecule type" value="Genomic_DNA"/>
</dbReference>
<dbReference type="InterPro" id="IPR011049">
    <property type="entry name" value="Serralysin-like_metalloprot_C"/>
</dbReference>
<comment type="subcellular location">
    <subcellularLocation>
        <location evidence="1">Secreted</location>
    </subcellularLocation>
</comment>
<dbReference type="RefSeq" id="WP_379881573.1">
    <property type="nucleotide sequence ID" value="NZ_JBHPON010000002.1"/>
</dbReference>
<dbReference type="InterPro" id="IPR018511">
    <property type="entry name" value="Hemolysin-typ_Ca-bd_CS"/>
</dbReference>
<keyword evidence="5" id="KW-1185">Reference proteome</keyword>
<dbReference type="PRINTS" id="PR00313">
    <property type="entry name" value="CABNDNGRPT"/>
</dbReference>
<dbReference type="InterPro" id="IPR001343">
    <property type="entry name" value="Hemolysn_Ca-bd"/>
</dbReference>
<protein>
    <submittedName>
        <fullName evidence="4">Calcium-binding protein</fullName>
    </submittedName>
</protein>
<feature type="compositionally biased region" description="Low complexity" evidence="3">
    <location>
        <begin position="545"/>
        <end position="558"/>
    </location>
</feature>
<proteinExistence type="predicted"/>